<dbReference type="AlphaFoldDB" id="A0A0K0D4L3"/>
<protein>
    <submittedName>
        <fullName evidence="3">Coiled-coil domain-containing protein</fullName>
    </submittedName>
</protein>
<dbReference type="Proteomes" id="UP000035642">
    <property type="component" value="Unassembled WGS sequence"/>
</dbReference>
<feature type="region of interest" description="Disordered" evidence="1">
    <location>
        <begin position="1"/>
        <end position="34"/>
    </location>
</feature>
<proteinExistence type="predicted"/>
<name>A0A0K0D4L3_ANGCA</name>
<evidence type="ECO:0000256" key="1">
    <source>
        <dbReference type="SAM" id="MobiDB-lite"/>
    </source>
</evidence>
<evidence type="ECO:0000313" key="3">
    <source>
        <dbReference type="WBParaSite" id="ACAC_0000500801-mRNA-1"/>
    </source>
</evidence>
<accession>A0A0K0D4L3</accession>
<sequence>MADDLLSERTKKRKMRKSTATASRENGSSCDKPNPNSAFLQWFSDNFSKDTFRNEPDRCMEQIYDTISEQLRRAQATIGLMRDMDSQLDRLNRQLGFLNMKCRSYYNRIAFNKELREQWVLLT</sequence>
<dbReference type="WBParaSite" id="ACAC_0000500801-mRNA-1">
    <property type="protein sequence ID" value="ACAC_0000500801-mRNA-1"/>
    <property type="gene ID" value="ACAC_0000500801"/>
</dbReference>
<keyword evidence="2" id="KW-1185">Reference proteome</keyword>
<reference evidence="3" key="2">
    <citation type="submission" date="2017-02" db="UniProtKB">
        <authorList>
            <consortium name="WormBaseParasite"/>
        </authorList>
    </citation>
    <scope>IDENTIFICATION</scope>
</reference>
<reference evidence="2" key="1">
    <citation type="submission" date="2012-09" db="EMBL/GenBank/DDBJ databases">
        <authorList>
            <person name="Martin A.A."/>
        </authorList>
    </citation>
    <scope>NUCLEOTIDE SEQUENCE</scope>
</reference>
<evidence type="ECO:0000313" key="2">
    <source>
        <dbReference type="Proteomes" id="UP000035642"/>
    </source>
</evidence>
<organism evidence="2 3">
    <name type="scientific">Angiostrongylus cantonensis</name>
    <name type="common">Rat lungworm</name>
    <dbReference type="NCBI Taxonomy" id="6313"/>
    <lineage>
        <taxon>Eukaryota</taxon>
        <taxon>Metazoa</taxon>
        <taxon>Ecdysozoa</taxon>
        <taxon>Nematoda</taxon>
        <taxon>Chromadorea</taxon>
        <taxon>Rhabditida</taxon>
        <taxon>Rhabditina</taxon>
        <taxon>Rhabditomorpha</taxon>
        <taxon>Strongyloidea</taxon>
        <taxon>Metastrongylidae</taxon>
        <taxon>Angiostrongylus</taxon>
    </lineage>
</organism>
<feature type="compositionally biased region" description="Polar residues" evidence="1">
    <location>
        <begin position="18"/>
        <end position="34"/>
    </location>
</feature>